<sequence length="284" mass="32818">LDYVILVIQAFVSLFIIVINSFLIYTLSVTMMLKTKANIIITSLAAADLLVGITLPVGTIFEFKFIDDFIGCTATYCLSILLTTVSMHHLFMVSFDRYILIIYPLRYPLIMTTKRCMLSIAFSWIASLTFAVLPIFGIGRPPSADVKCNAERFFEWWYILILYLVNFQIPLLIMVYIYGKIYVIAKKHRRQIESEMNYFKTNARQNIKTTKILFAMCLYFQLSWLPYFTITFVYLIVPDITIPLIVLRIAVLLAFANSLGNPLLYGFFNRNVRCSVKTILKCKK</sequence>
<dbReference type="GeneID" id="20252596"/>
<gene>
    <name evidence="12" type="ORF">LOTGIDRAFT_84168</name>
</gene>
<feature type="transmembrane region" description="Helical" evidence="10">
    <location>
        <begin position="39"/>
        <end position="61"/>
    </location>
</feature>
<keyword evidence="7 9" id="KW-0675">Receptor</keyword>
<feature type="non-terminal residue" evidence="12">
    <location>
        <position position="1"/>
    </location>
</feature>
<dbReference type="RefSeq" id="XP_009043997.1">
    <property type="nucleotide sequence ID" value="XM_009045749.1"/>
</dbReference>
<dbReference type="GO" id="GO:0005886">
    <property type="term" value="C:plasma membrane"/>
    <property type="evidence" value="ECO:0007669"/>
    <property type="project" value="UniProtKB-SubCell"/>
</dbReference>
<feature type="transmembrane region" description="Helical" evidence="10">
    <location>
        <begin position="6"/>
        <end position="27"/>
    </location>
</feature>
<evidence type="ECO:0000256" key="8">
    <source>
        <dbReference type="ARBA" id="ARBA00023224"/>
    </source>
</evidence>
<feature type="transmembrane region" description="Helical" evidence="10">
    <location>
        <begin position="156"/>
        <end position="179"/>
    </location>
</feature>
<dbReference type="PANTHER" id="PTHR24249">
    <property type="entry name" value="HISTAMINE RECEPTOR-RELATED G-PROTEIN COUPLED RECEPTOR"/>
    <property type="match status" value="1"/>
</dbReference>
<dbReference type="InterPro" id="IPR017452">
    <property type="entry name" value="GPCR_Rhodpsn_7TM"/>
</dbReference>
<evidence type="ECO:0000256" key="1">
    <source>
        <dbReference type="ARBA" id="ARBA00004651"/>
    </source>
</evidence>
<dbReference type="OrthoDB" id="6103542at2759"/>
<feature type="transmembrane region" description="Helical" evidence="10">
    <location>
        <begin position="242"/>
        <end position="268"/>
    </location>
</feature>
<organism evidence="12 13">
    <name type="scientific">Lottia gigantea</name>
    <name type="common">Giant owl limpet</name>
    <dbReference type="NCBI Taxonomy" id="225164"/>
    <lineage>
        <taxon>Eukaryota</taxon>
        <taxon>Metazoa</taxon>
        <taxon>Spiralia</taxon>
        <taxon>Lophotrochozoa</taxon>
        <taxon>Mollusca</taxon>
        <taxon>Gastropoda</taxon>
        <taxon>Patellogastropoda</taxon>
        <taxon>Lottioidea</taxon>
        <taxon>Lottiidae</taxon>
        <taxon>Lottia</taxon>
    </lineage>
</organism>
<evidence type="ECO:0000259" key="11">
    <source>
        <dbReference type="PROSITE" id="PS50262"/>
    </source>
</evidence>
<dbReference type="HOGENOM" id="CLU_009579_5_0_1"/>
<feature type="domain" description="G-protein coupled receptors family 1 profile" evidence="11">
    <location>
        <begin position="19"/>
        <end position="265"/>
    </location>
</feature>
<keyword evidence="2" id="KW-1003">Cell membrane</keyword>
<protein>
    <recommendedName>
        <fullName evidence="11">G-protein coupled receptors family 1 profile domain-containing protein</fullName>
    </recommendedName>
</protein>
<dbReference type="Gene3D" id="1.20.1070.10">
    <property type="entry name" value="Rhodopsin 7-helix transmembrane proteins"/>
    <property type="match status" value="1"/>
</dbReference>
<feature type="non-terminal residue" evidence="12">
    <location>
        <position position="284"/>
    </location>
</feature>
<dbReference type="PROSITE" id="PS00237">
    <property type="entry name" value="G_PROTEIN_RECEP_F1_1"/>
    <property type="match status" value="1"/>
</dbReference>
<evidence type="ECO:0000313" key="13">
    <source>
        <dbReference type="Proteomes" id="UP000030746"/>
    </source>
</evidence>
<dbReference type="SUPFAM" id="SSF81321">
    <property type="entry name" value="Family A G protein-coupled receptor-like"/>
    <property type="match status" value="1"/>
</dbReference>
<dbReference type="STRING" id="225164.V4BHU8"/>
<dbReference type="AlphaFoldDB" id="V4BHU8"/>
<proteinExistence type="inferred from homology"/>
<keyword evidence="5 9" id="KW-0297">G-protein coupled receptor</keyword>
<dbReference type="PRINTS" id="PR00237">
    <property type="entry name" value="GPCRRHODOPSN"/>
</dbReference>
<keyword evidence="3 9" id="KW-0812">Transmembrane</keyword>
<evidence type="ECO:0000256" key="7">
    <source>
        <dbReference type="ARBA" id="ARBA00023170"/>
    </source>
</evidence>
<dbReference type="Pfam" id="PF00001">
    <property type="entry name" value="7tm_1"/>
    <property type="match status" value="1"/>
</dbReference>
<feature type="transmembrane region" description="Helical" evidence="10">
    <location>
        <begin position="116"/>
        <end position="136"/>
    </location>
</feature>
<evidence type="ECO:0000256" key="2">
    <source>
        <dbReference type="ARBA" id="ARBA00022475"/>
    </source>
</evidence>
<evidence type="ECO:0000256" key="3">
    <source>
        <dbReference type="ARBA" id="ARBA00022692"/>
    </source>
</evidence>
<dbReference type="CTD" id="20252596"/>
<keyword evidence="6 10" id="KW-0472">Membrane</keyword>
<dbReference type="InterPro" id="IPR050569">
    <property type="entry name" value="TAAR"/>
</dbReference>
<evidence type="ECO:0000256" key="9">
    <source>
        <dbReference type="RuleBase" id="RU000688"/>
    </source>
</evidence>
<dbReference type="Proteomes" id="UP000030746">
    <property type="component" value="Unassembled WGS sequence"/>
</dbReference>
<evidence type="ECO:0000256" key="5">
    <source>
        <dbReference type="ARBA" id="ARBA00023040"/>
    </source>
</evidence>
<keyword evidence="13" id="KW-1185">Reference proteome</keyword>
<feature type="transmembrane region" description="Helical" evidence="10">
    <location>
        <begin position="73"/>
        <end position="95"/>
    </location>
</feature>
<accession>V4BHU8</accession>
<keyword evidence="8 9" id="KW-0807">Transducer</keyword>
<keyword evidence="4 10" id="KW-1133">Transmembrane helix</keyword>
<evidence type="ECO:0000256" key="10">
    <source>
        <dbReference type="SAM" id="Phobius"/>
    </source>
</evidence>
<dbReference type="GO" id="GO:0004930">
    <property type="term" value="F:G protein-coupled receptor activity"/>
    <property type="evidence" value="ECO:0007669"/>
    <property type="project" value="UniProtKB-KW"/>
</dbReference>
<dbReference type="InterPro" id="IPR000276">
    <property type="entry name" value="GPCR_Rhodpsn"/>
</dbReference>
<dbReference type="KEGG" id="lgi:LOTGIDRAFT_84168"/>
<dbReference type="EMBL" id="KB199650">
    <property type="protein sequence ID" value="ESP05452.1"/>
    <property type="molecule type" value="Genomic_DNA"/>
</dbReference>
<feature type="transmembrane region" description="Helical" evidence="10">
    <location>
        <begin position="212"/>
        <end position="236"/>
    </location>
</feature>
<comment type="subcellular location">
    <subcellularLocation>
        <location evidence="1">Cell membrane</location>
        <topology evidence="1">Multi-pass membrane protein</topology>
    </subcellularLocation>
</comment>
<comment type="similarity">
    <text evidence="9">Belongs to the G-protein coupled receptor 1 family.</text>
</comment>
<name>V4BHU8_LOTGI</name>
<evidence type="ECO:0000256" key="6">
    <source>
        <dbReference type="ARBA" id="ARBA00023136"/>
    </source>
</evidence>
<evidence type="ECO:0000313" key="12">
    <source>
        <dbReference type="EMBL" id="ESP05452.1"/>
    </source>
</evidence>
<dbReference type="PROSITE" id="PS50262">
    <property type="entry name" value="G_PROTEIN_RECEP_F1_2"/>
    <property type="match status" value="1"/>
</dbReference>
<evidence type="ECO:0000256" key="4">
    <source>
        <dbReference type="ARBA" id="ARBA00022989"/>
    </source>
</evidence>
<reference evidence="12 13" key="1">
    <citation type="journal article" date="2013" name="Nature">
        <title>Insights into bilaterian evolution from three spiralian genomes.</title>
        <authorList>
            <person name="Simakov O."/>
            <person name="Marletaz F."/>
            <person name="Cho S.J."/>
            <person name="Edsinger-Gonzales E."/>
            <person name="Havlak P."/>
            <person name="Hellsten U."/>
            <person name="Kuo D.H."/>
            <person name="Larsson T."/>
            <person name="Lv J."/>
            <person name="Arendt D."/>
            <person name="Savage R."/>
            <person name="Osoegawa K."/>
            <person name="de Jong P."/>
            <person name="Grimwood J."/>
            <person name="Chapman J.A."/>
            <person name="Shapiro H."/>
            <person name="Aerts A."/>
            <person name="Otillar R.P."/>
            <person name="Terry A.Y."/>
            <person name="Boore J.L."/>
            <person name="Grigoriev I.V."/>
            <person name="Lindberg D.R."/>
            <person name="Seaver E.C."/>
            <person name="Weisblat D.A."/>
            <person name="Putnam N.H."/>
            <person name="Rokhsar D.S."/>
        </authorList>
    </citation>
    <scope>NUCLEOTIDE SEQUENCE [LARGE SCALE GENOMIC DNA]</scope>
</reference>